<dbReference type="SUPFAM" id="SSF53901">
    <property type="entry name" value="Thiolase-like"/>
    <property type="match status" value="2"/>
</dbReference>
<comment type="subunit">
    <text evidence="3">Homodimer.</text>
</comment>
<evidence type="ECO:0000256" key="13">
    <source>
        <dbReference type="RuleBase" id="RU003694"/>
    </source>
</evidence>
<keyword evidence="5" id="KW-0963">Cytoplasm</keyword>
<gene>
    <name evidence="15" type="ORF">ABE541_15145</name>
</gene>
<dbReference type="RefSeq" id="WP_021188343.1">
    <property type="nucleotide sequence ID" value="NZ_JBDJLH010000002.1"/>
</dbReference>
<dbReference type="SMART" id="SM00825">
    <property type="entry name" value="PKS_KS"/>
    <property type="match status" value="1"/>
</dbReference>
<evidence type="ECO:0000256" key="11">
    <source>
        <dbReference type="ARBA" id="ARBA00048121"/>
    </source>
</evidence>
<organism evidence="15 16">
    <name type="scientific">Sphingobacterium kitahiroshimense</name>
    <dbReference type="NCBI Taxonomy" id="470446"/>
    <lineage>
        <taxon>Bacteria</taxon>
        <taxon>Pseudomonadati</taxon>
        <taxon>Bacteroidota</taxon>
        <taxon>Sphingobacteriia</taxon>
        <taxon>Sphingobacteriales</taxon>
        <taxon>Sphingobacteriaceae</taxon>
        <taxon>Sphingobacterium</taxon>
    </lineage>
</organism>
<dbReference type="PANTHER" id="PTHR11712:SF306">
    <property type="entry name" value="3-OXOACYL-[ACYL-CARRIER-PROTEIN] SYNTHASE 1"/>
    <property type="match status" value="1"/>
</dbReference>
<dbReference type="PROSITE" id="PS52004">
    <property type="entry name" value="KS3_2"/>
    <property type="match status" value="1"/>
</dbReference>
<keyword evidence="6 13" id="KW-0808">Transferase</keyword>
<evidence type="ECO:0000313" key="15">
    <source>
        <dbReference type="EMBL" id="MEN5378597.1"/>
    </source>
</evidence>
<dbReference type="InterPro" id="IPR000794">
    <property type="entry name" value="Beta-ketoacyl_synthase"/>
</dbReference>
<comment type="similarity">
    <text evidence="2 13">Belongs to the thiolase-like superfamily. Beta-ketoacyl-ACP synthases family.</text>
</comment>
<feature type="domain" description="Ketosynthase family 3 (KS3)" evidence="14">
    <location>
        <begin position="1"/>
        <end position="420"/>
    </location>
</feature>
<dbReference type="CDD" id="cd00834">
    <property type="entry name" value="KAS_I_II"/>
    <property type="match status" value="1"/>
</dbReference>
<dbReference type="Pfam" id="PF02801">
    <property type="entry name" value="Ketoacyl-synt_C"/>
    <property type="match status" value="1"/>
</dbReference>
<comment type="subcellular location">
    <subcellularLocation>
        <location evidence="1">Cytoplasm</location>
    </subcellularLocation>
</comment>
<evidence type="ECO:0000259" key="14">
    <source>
        <dbReference type="PROSITE" id="PS52004"/>
    </source>
</evidence>
<dbReference type="InterPro" id="IPR016039">
    <property type="entry name" value="Thiolase-like"/>
</dbReference>
<evidence type="ECO:0000256" key="9">
    <source>
        <dbReference type="ARBA" id="ARBA00041620"/>
    </source>
</evidence>
<evidence type="ECO:0000256" key="5">
    <source>
        <dbReference type="ARBA" id="ARBA00022490"/>
    </source>
</evidence>
<evidence type="ECO:0000256" key="1">
    <source>
        <dbReference type="ARBA" id="ARBA00004496"/>
    </source>
</evidence>
<evidence type="ECO:0000313" key="16">
    <source>
        <dbReference type="Proteomes" id="UP001409291"/>
    </source>
</evidence>
<evidence type="ECO:0000256" key="4">
    <source>
        <dbReference type="ARBA" id="ARBA00013191"/>
    </source>
</evidence>
<dbReference type="EMBL" id="JBDJNQ010000007">
    <property type="protein sequence ID" value="MEN5378597.1"/>
    <property type="molecule type" value="Genomic_DNA"/>
</dbReference>
<keyword evidence="16" id="KW-1185">Reference proteome</keyword>
<dbReference type="Pfam" id="PF00109">
    <property type="entry name" value="ketoacyl-synt"/>
    <property type="match status" value="1"/>
</dbReference>
<evidence type="ECO:0000256" key="7">
    <source>
        <dbReference type="ARBA" id="ARBA00023315"/>
    </source>
</evidence>
<dbReference type="InterPro" id="IPR014030">
    <property type="entry name" value="Ketoacyl_synth_N"/>
</dbReference>
<evidence type="ECO:0000256" key="6">
    <source>
        <dbReference type="ARBA" id="ARBA00022679"/>
    </source>
</evidence>
<dbReference type="EC" id="2.3.1.41" evidence="4"/>
<dbReference type="PANTHER" id="PTHR11712">
    <property type="entry name" value="POLYKETIDE SYNTHASE-RELATED"/>
    <property type="match status" value="1"/>
</dbReference>
<dbReference type="InterPro" id="IPR020841">
    <property type="entry name" value="PKS_Beta-ketoAc_synthase_dom"/>
</dbReference>
<reference evidence="15 16" key="1">
    <citation type="submission" date="2024-04" db="EMBL/GenBank/DDBJ databases">
        <title>WGS of bacteria from Torrens River.</title>
        <authorList>
            <person name="Wyrsch E.R."/>
            <person name="Drigo B."/>
        </authorList>
    </citation>
    <scope>NUCLEOTIDE SEQUENCE [LARGE SCALE GENOMIC DNA]</scope>
    <source>
        <strain evidence="15 16">TWI391</strain>
    </source>
</reference>
<comment type="catalytic activity">
    <reaction evidence="12">
        <text>a fatty acyl-[ACP] + malonyl-[ACP] + H(+) = a 3-oxoacyl-[ACP] + holo-[ACP] + CO2</text>
        <dbReference type="Rhea" id="RHEA:22836"/>
        <dbReference type="Rhea" id="RHEA-COMP:9623"/>
        <dbReference type="Rhea" id="RHEA-COMP:9685"/>
        <dbReference type="Rhea" id="RHEA-COMP:9916"/>
        <dbReference type="Rhea" id="RHEA-COMP:14125"/>
        <dbReference type="ChEBI" id="CHEBI:15378"/>
        <dbReference type="ChEBI" id="CHEBI:16526"/>
        <dbReference type="ChEBI" id="CHEBI:64479"/>
        <dbReference type="ChEBI" id="CHEBI:78449"/>
        <dbReference type="ChEBI" id="CHEBI:78776"/>
        <dbReference type="ChEBI" id="CHEBI:138651"/>
        <dbReference type="EC" id="2.3.1.41"/>
    </reaction>
    <physiologicalReaction direction="left-to-right" evidence="12">
        <dbReference type="Rhea" id="RHEA:22837"/>
    </physiologicalReaction>
</comment>
<proteinExistence type="inferred from homology"/>
<dbReference type="InterPro" id="IPR014031">
    <property type="entry name" value="Ketoacyl_synth_C"/>
</dbReference>
<evidence type="ECO:0000256" key="8">
    <source>
        <dbReference type="ARBA" id="ARBA00039450"/>
    </source>
</evidence>
<comment type="catalytic activity">
    <reaction evidence="11">
        <text>(3Z)-decenoyl-[ACP] + malonyl-[ACP] + H(+) = 3-oxo-(5Z)-dodecenoyl-[ACP] + holo-[ACP] + CO2</text>
        <dbReference type="Rhea" id="RHEA:54940"/>
        <dbReference type="Rhea" id="RHEA-COMP:9623"/>
        <dbReference type="Rhea" id="RHEA-COMP:9685"/>
        <dbReference type="Rhea" id="RHEA-COMP:9927"/>
        <dbReference type="Rhea" id="RHEA-COMP:14042"/>
        <dbReference type="ChEBI" id="CHEBI:15378"/>
        <dbReference type="ChEBI" id="CHEBI:16526"/>
        <dbReference type="ChEBI" id="CHEBI:64479"/>
        <dbReference type="ChEBI" id="CHEBI:78449"/>
        <dbReference type="ChEBI" id="CHEBI:78798"/>
        <dbReference type="ChEBI" id="CHEBI:138410"/>
    </reaction>
    <physiologicalReaction direction="left-to-right" evidence="11">
        <dbReference type="Rhea" id="RHEA:54941"/>
    </physiologicalReaction>
</comment>
<evidence type="ECO:0000256" key="10">
    <source>
        <dbReference type="ARBA" id="ARBA00042143"/>
    </source>
</evidence>
<evidence type="ECO:0000256" key="2">
    <source>
        <dbReference type="ARBA" id="ARBA00008467"/>
    </source>
</evidence>
<dbReference type="Gene3D" id="3.40.47.10">
    <property type="match status" value="2"/>
</dbReference>
<keyword evidence="7 15" id="KW-0012">Acyltransferase</keyword>
<dbReference type="Proteomes" id="UP001409291">
    <property type="component" value="Unassembled WGS sequence"/>
</dbReference>
<comment type="caution">
    <text evidence="15">The sequence shown here is derived from an EMBL/GenBank/DDBJ whole genome shotgun (WGS) entry which is preliminary data.</text>
</comment>
<accession>A0ABV0BVU3</accession>
<dbReference type="GO" id="GO:0016746">
    <property type="term" value="F:acyltransferase activity"/>
    <property type="evidence" value="ECO:0007669"/>
    <property type="project" value="UniProtKB-KW"/>
</dbReference>
<name>A0ABV0BVU3_9SPHI</name>
<protein>
    <recommendedName>
        <fullName evidence="8">3-oxoacyl-[acyl-carrier-protein] synthase 1</fullName>
        <ecNumber evidence="4">2.3.1.41</ecNumber>
    </recommendedName>
    <alternativeName>
        <fullName evidence="9">3-oxoacyl-[acyl-carrier-protein] synthase I</fullName>
    </alternativeName>
    <alternativeName>
        <fullName evidence="10">Beta-ketoacyl-ACP synthase I</fullName>
    </alternativeName>
</protein>
<evidence type="ECO:0000256" key="12">
    <source>
        <dbReference type="ARBA" id="ARBA00048506"/>
    </source>
</evidence>
<sequence>MNRVVITGLGVVAPNGVGVPAFTDAIKNGISGIRQDEQLQQLQFSCQIAGKPQITDEIKSAYFTDLELRGFNSSGILYGVIAGVEAWKNAGLPIENNNEPDWDSGTIFGSGTSGIDKLRESIYKIDDLQTRKLGSSVVAQTMNSGISAYLGGKLGLGNQVTTNSSACATGTEAIIMAYDRIRSGKAKRILAGSTSDSGPYIWAGFDALRVCSSKYNDNPEAGSRPMSATAAGFVPASGAGALIIEDLESALKRGANVYAEILGGSVNCGGQRGNGTMTAPNSKAVQRCIIDALKNAAISANDIDAINGHLTATAKDSIEIENWTKALGRSHVDFPYVNSLKSLIGHCLSAAGSIESVATVLQLHHGFLFGNTNCDDLHPEIATHIDASKIPTKSFNINLNVIAKASFGFGDVNACVIFKKFEI</sequence>
<evidence type="ECO:0000256" key="3">
    <source>
        <dbReference type="ARBA" id="ARBA00011738"/>
    </source>
</evidence>